<dbReference type="AlphaFoldDB" id="A0A8G0P746"/>
<keyword evidence="1" id="KW-0732">Signal</keyword>
<proteinExistence type="predicted"/>
<dbReference type="EMBL" id="CP067378">
    <property type="protein sequence ID" value="QYS88544.1"/>
    <property type="molecule type" value="Genomic_DNA"/>
</dbReference>
<feature type="chain" id="PRO_5034694820" evidence="1">
    <location>
        <begin position="20"/>
        <end position="58"/>
    </location>
</feature>
<evidence type="ECO:0000313" key="2">
    <source>
        <dbReference type="EMBL" id="QYS88544.1"/>
    </source>
</evidence>
<dbReference type="KEGG" id="fdv:JJC05_13040"/>
<evidence type="ECO:0000256" key="1">
    <source>
        <dbReference type="SAM" id="SignalP"/>
    </source>
</evidence>
<dbReference type="Proteomes" id="UP000824721">
    <property type="component" value="Chromosome"/>
</dbReference>
<feature type="signal peptide" evidence="1">
    <location>
        <begin position="1"/>
        <end position="19"/>
    </location>
</feature>
<accession>A0A8G0P746</accession>
<organism evidence="2">
    <name type="scientific">Flavobacterium columnare</name>
    <dbReference type="NCBI Taxonomy" id="996"/>
    <lineage>
        <taxon>Bacteria</taxon>
        <taxon>Pseudomonadati</taxon>
        <taxon>Bacteroidota</taxon>
        <taxon>Flavobacteriia</taxon>
        <taxon>Flavobacteriales</taxon>
        <taxon>Flavobacteriaceae</taxon>
        <taxon>Flavobacterium</taxon>
    </lineage>
</organism>
<name>A0A8G0P746_9FLAO</name>
<reference evidence="2" key="1">
    <citation type="submission" date="2020-12" db="EMBL/GenBank/DDBJ databases">
        <title>Genome sequencing of genetic groups of Flavobacterium columnare.</title>
        <authorList>
            <person name="Waldbieser G.C."/>
            <person name="Griffin M.J."/>
            <person name="LaFrentz B.R."/>
        </authorList>
    </citation>
    <scope>NUCLEOTIDE SEQUENCE</scope>
    <source>
        <strain evidence="2">90-106</strain>
    </source>
</reference>
<sequence>MKRKAILVCLLAAMGTIQAQTPVTPSNNNYNSLYSNTTGSLTGKVIDKKTILPFLMFP</sequence>
<gene>
    <name evidence="2" type="ORF">JJC05_13040</name>
</gene>
<protein>
    <submittedName>
        <fullName evidence="2">Uncharacterized protein</fullName>
    </submittedName>
</protein>